<reference evidence="3" key="1">
    <citation type="submission" date="2015-01" db="EMBL/GenBank/DDBJ databases">
        <authorList>
            <person name="Aksoy S."/>
            <person name="Warren W."/>
            <person name="Wilson R.K."/>
        </authorList>
    </citation>
    <scope>NUCLEOTIDE SEQUENCE [LARGE SCALE GENOMIC DNA]</scope>
    <source>
        <strain evidence="3">IAEA</strain>
    </source>
</reference>
<keyword evidence="1" id="KW-0812">Transmembrane</keyword>
<evidence type="ECO:0000256" key="1">
    <source>
        <dbReference type="SAM" id="Phobius"/>
    </source>
</evidence>
<reference evidence="2" key="2">
    <citation type="submission" date="2020-05" db="UniProtKB">
        <authorList>
            <consortium name="EnsemblMetazoa"/>
        </authorList>
    </citation>
    <scope>IDENTIFICATION</scope>
    <source>
        <strain evidence="2">IAEA</strain>
    </source>
</reference>
<proteinExistence type="predicted"/>
<dbReference type="Proteomes" id="UP000092460">
    <property type="component" value="Unassembled WGS sequence"/>
</dbReference>
<keyword evidence="1" id="KW-0472">Membrane</keyword>
<dbReference type="AlphaFoldDB" id="A0A1B0BHQ6"/>
<feature type="transmembrane region" description="Helical" evidence="1">
    <location>
        <begin position="100"/>
        <end position="118"/>
    </location>
</feature>
<dbReference type="EnsemblMetazoa" id="GPPI030472-RA">
    <property type="protein sequence ID" value="GPPI030472-PA"/>
    <property type="gene ID" value="GPPI030472"/>
</dbReference>
<dbReference type="VEuPathDB" id="VectorBase:GPPI030472"/>
<evidence type="ECO:0000313" key="3">
    <source>
        <dbReference type="Proteomes" id="UP000092460"/>
    </source>
</evidence>
<evidence type="ECO:0000313" key="2">
    <source>
        <dbReference type="EnsemblMetazoa" id="GPPI030472-PA"/>
    </source>
</evidence>
<keyword evidence="3" id="KW-1185">Reference proteome</keyword>
<dbReference type="EMBL" id="JXJN01014532">
    <property type="status" value="NOT_ANNOTATED_CDS"/>
    <property type="molecule type" value="Genomic_DNA"/>
</dbReference>
<protein>
    <submittedName>
        <fullName evidence="2">Uncharacterized protein</fullName>
    </submittedName>
</protein>
<name>A0A1B0BHQ6_9MUSC</name>
<accession>A0A1B0BHQ6</accession>
<keyword evidence="1" id="KW-1133">Transmembrane helix</keyword>
<sequence length="239" mass="27170">MWCLEEWNAALSKCKTLDESPPFDKSKVPNQAGDIKLTIKSANHTLITSTAGSSFNTSNAMSSGCAWTHPSIAGYYSPVSSGGVLWQRNGYLKSNGREDISFLLFHLWLLYVMYLLPFSKSTKPKIMKAGLDEMDESSEHKWISKLYIKFTERIKVRVCYRLTINEAYLKLLNAFCFSLGFSRCPSLRMMCCRCCFRRRRLRQSGASDLPSFEVAEKSNTLNTNLQHLAHKLHNACTSH</sequence>
<organism evidence="2 3">
    <name type="scientific">Glossina palpalis gambiensis</name>
    <dbReference type="NCBI Taxonomy" id="67801"/>
    <lineage>
        <taxon>Eukaryota</taxon>
        <taxon>Metazoa</taxon>
        <taxon>Ecdysozoa</taxon>
        <taxon>Arthropoda</taxon>
        <taxon>Hexapoda</taxon>
        <taxon>Insecta</taxon>
        <taxon>Pterygota</taxon>
        <taxon>Neoptera</taxon>
        <taxon>Endopterygota</taxon>
        <taxon>Diptera</taxon>
        <taxon>Brachycera</taxon>
        <taxon>Muscomorpha</taxon>
        <taxon>Hippoboscoidea</taxon>
        <taxon>Glossinidae</taxon>
        <taxon>Glossina</taxon>
    </lineage>
</organism>